<dbReference type="EMBL" id="BLKX01000005">
    <property type="protein sequence ID" value="GFG83313.1"/>
    <property type="molecule type" value="Genomic_DNA"/>
</dbReference>
<accession>A0ABQ1CGW7</accession>
<evidence type="ECO:0000313" key="1">
    <source>
        <dbReference type="EMBL" id="GFG83313.1"/>
    </source>
</evidence>
<proteinExistence type="predicted"/>
<name>A0ABQ1CGW7_9MYCO</name>
<comment type="caution">
    <text evidence="1">The sequence shown here is derived from an EMBL/GenBank/DDBJ whole genome shotgun (WGS) entry which is preliminary data.</text>
</comment>
<reference evidence="1 2" key="1">
    <citation type="journal article" date="2019" name="Emerg. Microbes Infect.">
        <title>Comprehensive subspecies identification of 175 nontuberculous mycobacteria species based on 7547 genomic profiles.</title>
        <authorList>
            <person name="Matsumoto Y."/>
            <person name="Kinjo T."/>
            <person name="Motooka D."/>
            <person name="Nabeya D."/>
            <person name="Jung N."/>
            <person name="Uechi K."/>
            <person name="Horii T."/>
            <person name="Iida T."/>
            <person name="Fujita J."/>
            <person name="Nakamura S."/>
        </authorList>
    </citation>
    <scope>NUCLEOTIDE SEQUENCE [LARGE SCALE GENOMIC DNA]</scope>
    <source>
        <strain evidence="1 2">JCM 18565</strain>
    </source>
</reference>
<dbReference type="Proteomes" id="UP000465240">
    <property type="component" value="Unassembled WGS sequence"/>
</dbReference>
<organism evidence="1 2">
    <name type="scientific">Mycobacterium paragordonae</name>
    <dbReference type="NCBI Taxonomy" id="1389713"/>
    <lineage>
        <taxon>Bacteria</taxon>
        <taxon>Bacillati</taxon>
        <taxon>Actinomycetota</taxon>
        <taxon>Actinomycetes</taxon>
        <taxon>Mycobacteriales</taxon>
        <taxon>Mycobacteriaceae</taxon>
        <taxon>Mycobacterium</taxon>
    </lineage>
</organism>
<protein>
    <submittedName>
        <fullName evidence="1">Uncharacterized protein</fullName>
    </submittedName>
</protein>
<gene>
    <name evidence="1" type="ORF">MPRG_65890</name>
</gene>
<dbReference type="RefSeq" id="WP_120795290.1">
    <property type="nucleotide sequence ID" value="NZ_BLKX01000005.1"/>
</dbReference>
<sequence>MTWLYDRQFELMAERWRNDNPGQELDDKIIDTLRIQARMIVDDIKRSQYLEEVQFLYPSGD</sequence>
<evidence type="ECO:0000313" key="2">
    <source>
        <dbReference type="Proteomes" id="UP000465240"/>
    </source>
</evidence>
<keyword evidence="2" id="KW-1185">Reference proteome</keyword>